<dbReference type="EMBL" id="VSRR010133007">
    <property type="protein sequence ID" value="MPD02765.1"/>
    <property type="molecule type" value="Genomic_DNA"/>
</dbReference>
<reference evidence="1 2" key="1">
    <citation type="submission" date="2019-05" db="EMBL/GenBank/DDBJ databases">
        <title>Another draft genome of Portunus trituberculatus and its Hox gene families provides insights of decapod evolution.</title>
        <authorList>
            <person name="Jeong J.-H."/>
            <person name="Song I."/>
            <person name="Kim S."/>
            <person name="Choi T."/>
            <person name="Kim D."/>
            <person name="Ryu S."/>
            <person name="Kim W."/>
        </authorList>
    </citation>
    <scope>NUCLEOTIDE SEQUENCE [LARGE SCALE GENOMIC DNA]</scope>
    <source>
        <tissue evidence="1">Muscle</tissue>
    </source>
</reference>
<protein>
    <submittedName>
        <fullName evidence="1">Uncharacterized protein</fullName>
    </submittedName>
</protein>
<dbReference type="AlphaFoldDB" id="A0A5B7KE08"/>
<dbReference type="Proteomes" id="UP000324222">
    <property type="component" value="Unassembled WGS sequence"/>
</dbReference>
<dbReference type="OrthoDB" id="6378238at2759"/>
<organism evidence="1 2">
    <name type="scientific">Portunus trituberculatus</name>
    <name type="common">Swimming crab</name>
    <name type="synonym">Neptunus trituberculatus</name>
    <dbReference type="NCBI Taxonomy" id="210409"/>
    <lineage>
        <taxon>Eukaryota</taxon>
        <taxon>Metazoa</taxon>
        <taxon>Ecdysozoa</taxon>
        <taxon>Arthropoda</taxon>
        <taxon>Crustacea</taxon>
        <taxon>Multicrustacea</taxon>
        <taxon>Malacostraca</taxon>
        <taxon>Eumalacostraca</taxon>
        <taxon>Eucarida</taxon>
        <taxon>Decapoda</taxon>
        <taxon>Pleocyemata</taxon>
        <taxon>Brachyura</taxon>
        <taxon>Eubrachyura</taxon>
        <taxon>Portunoidea</taxon>
        <taxon>Portunidae</taxon>
        <taxon>Portuninae</taxon>
        <taxon>Portunus</taxon>
    </lineage>
</organism>
<proteinExistence type="predicted"/>
<gene>
    <name evidence="1" type="ORF">E2C01_098368</name>
</gene>
<accession>A0A5B7KE08</accession>
<evidence type="ECO:0000313" key="1">
    <source>
        <dbReference type="EMBL" id="MPD02765.1"/>
    </source>
</evidence>
<keyword evidence="2" id="KW-1185">Reference proteome</keyword>
<evidence type="ECO:0000313" key="2">
    <source>
        <dbReference type="Proteomes" id="UP000324222"/>
    </source>
</evidence>
<comment type="caution">
    <text evidence="1">The sequence shown here is derived from an EMBL/GenBank/DDBJ whole genome shotgun (WGS) entry which is preliminary data.</text>
</comment>
<sequence length="164" mass="18493">MPNSYNFSPFTAVTGAYMMCPHLLFSDASQTHITDDTLQFFIKEMRAINFESFPAGDCHTLSDSYVPEDLRTCPRVWVRVDRVRKSLEAPYTGPYNAVRREQKYFLLQLPQGETAVSIDRLKPAYELLKDPFPVPHASVDCGSSLSNPLVSTSSLSIPSTYAFR</sequence>
<dbReference type="PANTHER" id="PTHR38681">
    <property type="entry name" value="RETROVIRUS-RELATED POL POLYPROTEIN FROM TRANSPOSON 412-LIKE PROTEIN-RELATED"/>
    <property type="match status" value="1"/>
</dbReference>
<dbReference type="PANTHER" id="PTHR38681:SF1">
    <property type="entry name" value="RETROVIRUS-RELATED POL POLYPROTEIN FROM TRANSPOSON 412-LIKE PROTEIN"/>
    <property type="match status" value="1"/>
</dbReference>
<name>A0A5B7KE08_PORTR</name>